<reference evidence="2" key="2">
    <citation type="submission" date="2022-06" db="UniProtKB">
        <authorList>
            <consortium name="EnsemblMetazoa"/>
        </authorList>
    </citation>
    <scope>IDENTIFICATION</scope>
    <source>
        <strain evidence="2">PS312</strain>
    </source>
</reference>
<accession>A0A2A6BRJ3</accession>
<feature type="region of interest" description="Disordered" evidence="1">
    <location>
        <begin position="1"/>
        <end position="42"/>
    </location>
</feature>
<evidence type="ECO:0000313" key="2">
    <source>
        <dbReference type="EnsemblMetazoa" id="PPA41910.1"/>
    </source>
</evidence>
<accession>A0A8R1UVX4</accession>
<protein>
    <submittedName>
        <fullName evidence="2">Uncharacterized protein</fullName>
    </submittedName>
</protein>
<sequence>MCNGRRPSPTPGPDTEDNQSTHLATTRPQLRPSPPRPLPAHTAIEEEYPWRFDADPTKDYSLICAGLKTCARSAEIL</sequence>
<organism evidence="2 3">
    <name type="scientific">Pristionchus pacificus</name>
    <name type="common">Parasitic nematode worm</name>
    <dbReference type="NCBI Taxonomy" id="54126"/>
    <lineage>
        <taxon>Eukaryota</taxon>
        <taxon>Metazoa</taxon>
        <taxon>Ecdysozoa</taxon>
        <taxon>Nematoda</taxon>
        <taxon>Chromadorea</taxon>
        <taxon>Rhabditida</taxon>
        <taxon>Rhabditina</taxon>
        <taxon>Diplogasteromorpha</taxon>
        <taxon>Diplogasteroidea</taxon>
        <taxon>Neodiplogasteridae</taxon>
        <taxon>Pristionchus</taxon>
    </lineage>
</organism>
<proteinExistence type="predicted"/>
<name>A0A2A6BRJ3_PRIPA</name>
<evidence type="ECO:0000256" key="1">
    <source>
        <dbReference type="SAM" id="MobiDB-lite"/>
    </source>
</evidence>
<gene>
    <name evidence="2" type="primary">WBGene00280279</name>
</gene>
<reference evidence="3" key="1">
    <citation type="journal article" date="2008" name="Nat. Genet.">
        <title>The Pristionchus pacificus genome provides a unique perspective on nematode lifestyle and parasitism.</title>
        <authorList>
            <person name="Dieterich C."/>
            <person name="Clifton S.W."/>
            <person name="Schuster L.N."/>
            <person name="Chinwalla A."/>
            <person name="Delehaunty K."/>
            <person name="Dinkelacker I."/>
            <person name="Fulton L."/>
            <person name="Fulton R."/>
            <person name="Godfrey J."/>
            <person name="Minx P."/>
            <person name="Mitreva M."/>
            <person name="Roeseler W."/>
            <person name="Tian H."/>
            <person name="Witte H."/>
            <person name="Yang S.P."/>
            <person name="Wilson R.K."/>
            <person name="Sommer R.J."/>
        </authorList>
    </citation>
    <scope>NUCLEOTIDE SEQUENCE [LARGE SCALE GENOMIC DNA]</scope>
    <source>
        <strain evidence="3">PS312</strain>
    </source>
</reference>
<dbReference type="Proteomes" id="UP000005239">
    <property type="component" value="Unassembled WGS sequence"/>
</dbReference>
<evidence type="ECO:0000313" key="3">
    <source>
        <dbReference type="Proteomes" id="UP000005239"/>
    </source>
</evidence>
<dbReference type="AlphaFoldDB" id="A0A2A6BRJ3"/>
<keyword evidence="3" id="KW-1185">Reference proteome</keyword>
<dbReference type="EnsemblMetazoa" id="PPA41910.1">
    <property type="protein sequence ID" value="PPA41910.1"/>
    <property type="gene ID" value="WBGene00280279"/>
</dbReference>